<dbReference type="EMBL" id="CAJJDP010000136">
    <property type="protein sequence ID" value="CAD8205221.1"/>
    <property type="molecule type" value="Genomic_DNA"/>
</dbReference>
<dbReference type="InterPro" id="IPR008271">
    <property type="entry name" value="Ser/Thr_kinase_AS"/>
</dbReference>
<dbReference type="InterPro" id="IPR050235">
    <property type="entry name" value="CK1_Ser-Thr_kinase"/>
</dbReference>
<name>A0A8S1XUW4_PAROT</name>
<reference evidence="4" key="1">
    <citation type="submission" date="2021-01" db="EMBL/GenBank/DDBJ databases">
        <authorList>
            <consortium name="Genoscope - CEA"/>
            <person name="William W."/>
        </authorList>
    </citation>
    <scope>NUCLEOTIDE SEQUENCE</scope>
</reference>
<dbReference type="OrthoDB" id="248495at2759"/>
<dbReference type="GO" id="GO:0004674">
    <property type="term" value="F:protein serine/threonine kinase activity"/>
    <property type="evidence" value="ECO:0007669"/>
    <property type="project" value="UniProtKB-EC"/>
</dbReference>
<dbReference type="PROSITE" id="PS50011">
    <property type="entry name" value="PROTEIN_KINASE_DOM"/>
    <property type="match status" value="1"/>
</dbReference>
<evidence type="ECO:0000256" key="2">
    <source>
        <dbReference type="ARBA" id="ARBA00023860"/>
    </source>
</evidence>
<comment type="caution">
    <text evidence="4">The sequence shown here is derived from an EMBL/GenBank/DDBJ whole genome shotgun (WGS) entry which is preliminary data.</text>
</comment>
<dbReference type="Pfam" id="PF00069">
    <property type="entry name" value="Pkinase"/>
    <property type="match status" value="1"/>
</dbReference>
<evidence type="ECO:0000313" key="4">
    <source>
        <dbReference type="EMBL" id="CAD8205221.1"/>
    </source>
</evidence>
<evidence type="ECO:0000256" key="1">
    <source>
        <dbReference type="ARBA" id="ARBA00012513"/>
    </source>
</evidence>
<dbReference type="PROSITE" id="PS00108">
    <property type="entry name" value="PROTEIN_KINASE_ST"/>
    <property type="match status" value="1"/>
</dbReference>
<proteinExistence type="predicted"/>
<dbReference type="SMART" id="SM00220">
    <property type="entry name" value="S_TKc"/>
    <property type="match status" value="1"/>
</dbReference>
<dbReference type="InterPro" id="IPR000719">
    <property type="entry name" value="Prot_kinase_dom"/>
</dbReference>
<dbReference type="GO" id="GO:0005524">
    <property type="term" value="F:ATP binding"/>
    <property type="evidence" value="ECO:0007669"/>
    <property type="project" value="InterPro"/>
</dbReference>
<dbReference type="PANTHER" id="PTHR11909">
    <property type="entry name" value="CASEIN KINASE-RELATED"/>
    <property type="match status" value="1"/>
</dbReference>
<feature type="domain" description="Protein kinase" evidence="3">
    <location>
        <begin position="7"/>
        <end position="275"/>
    </location>
</feature>
<sequence>MTSIQQYKVLSHIGCGSEHLVYKAQFSQNSELYAVKIEKSPRVGQLENEIKMLQKLSGVEGVPQIKQCGLTNDNKFFLIVPLLHSSLLDLAKSRTLSLHVIMTIGLRVIEILEKVHKNNILHLDIKPENIMLSHLISNDQQFFQPGLIQLIDFGLSQQFLENSETLKDVFIGSINFASRSSHYGKPLGYKDDLESVLYLLFYLKDSKLPWSEKQFWGFKEVDLDQIGNKKTSFIKTIVSQRQSNITFYHFMSYIDKLEHDVMPDYNYIKQLFAFMIQRANPSQPQPKQENGIGLFASIQISSLVSNFETIQTQLEDFQLQQTTDEINDDNFLDTNIFLISDVIGKYNTNSIKSIKDIKYQEDIYTI</sequence>
<evidence type="ECO:0000313" key="5">
    <source>
        <dbReference type="Proteomes" id="UP000683925"/>
    </source>
</evidence>
<keyword evidence="5" id="KW-1185">Reference proteome</keyword>
<protein>
    <recommendedName>
        <fullName evidence="2">Casein kinase I</fullName>
        <ecNumber evidence="1">2.7.11.1</ecNumber>
    </recommendedName>
</protein>
<dbReference type="AlphaFoldDB" id="A0A8S1XUW4"/>
<evidence type="ECO:0000259" key="3">
    <source>
        <dbReference type="PROSITE" id="PS50011"/>
    </source>
</evidence>
<gene>
    <name evidence="4" type="ORF">POCTA_138.1.T1350018</name>
</gene>
<organism evidence="4 5">
    <name type="scientific">Paramecium octaurelia</name>
    <dbReference type="NCBI Taxonomy" id="43137"/>
    <lineage>
        <taxon>Eukaryota</taxon>
        <taxon>Sar</taxon>
        <taxon>Alveolata</taxon>
        <taxon>Ciliophora</taxon>
        <taxon>Intramacronucleata</taxon>
        <taxon>Oligohymenophorea</taxon>
        <taxon>Peniculida</taxon>
        <taxon>Parameciidae</taxon>
        <taxon>Paramecium</taxon>
    </lineage>
</organism>
<dbReference type="Proteomes" id="UP000683925">
    <property type="component" value="Unassembled WGS sequence"/>
</dbReference>
<dbReference type="OMA" id="SEKQFWG"/>
<dbReference type="EC" id="2.7.11.1" evidence="1"/>
<accession>A0A8S1XUW4</accession>